<dbReference type="InterPro" id="IPR011010">
    <property type="entry name" value="DNA_brk_join_enz"/>
</dbReference>
<dbReference type="InterPro" id="IPR002104">
    <property type="entry name" value="Integrase_catalytic"/>
</dbReference>
<evidence type="ECO:0000313" key="3">
    <source>
        <dbReference type="EMBL" id="MFD2704643.1"/>
    </source>
</evidence>
<dbReference type="Gene3D" id="1.10.443.10">
    <property type="entry name" value="Intergrase catalytic core"/>
    <property type="match status" value="1"/>
</dbReference>
<keyword evidence="1" id="KW-0233">DNA recombination</keyword>
<dbReference type="Proteomes" id="UP001597520">
    <property type="component" value="Unassembled WGS sequence"/>
</dbReference>
<dbReference type="Pfam" id="PF00589">
    <property type="entry name" value="Phage_integrase"/>
    <property type="match status" value="1"/>
</dbReference>
<keyword evidence="4" id="KW-1185">Reference proteome</keyword>
<evidence type="ECO:0000313" key="4">
    <source>
        <dbReference type="Proteomes" id="UP001597520"/>
    </source>
</evidence>
<gene>
    <name evidence="3" type="ORF">ACFSUB_04135</name>
</gene>
<organism evidence="3 4">
    <name type="scientific">Salibacterium lacus</name>
    <dbReference type="NCBI Taxonomy" id="1898109"/>
    <lineage>
        <taxon>Bacteria</taxon>
        <taxon>Bacillati</taxon>
        <taxon>Bacillota</taxon>
        <taxon>Bacilli</taxon>
        <taxon>Bacillales</taxon>
        <taxon>Bacillaceae</taxon>
    </lineage>
</organism>
<sequence length="183" mass="20484">MNEVQPIKSKRHINAIKSALHGRNRLLFVLGVNSGLRISDMLPLKVGDVRGQDYVAIREKKTAKPKRFALNNAIKREIRESVPADAADDDYLFRSRKGANKPISRVQAYRILDAAVERAGLAGKIGAIGCHSTRKTFGYFAYKNGTDIGLLMRVFNHSSEKQTLHYIGQTQEDIDDVYVNISL</sequence>
<dbReference type="PROSITE" id="PS51898">
    <property type="entry name" value="TYR_RECOMBINASE"/>
    <property type="match status" value="1"/>
</dbReference>
<dbReference type="InterPro" id="IPR050090">
    <property type="entry name" value="Tyrosine_recombinase_XerCD"/>
</dbReference>
<dbReference type="RefSeq" id="WP_380711920.1">
    <property type="nucleotide sequence ID" value="NZ_JBHUML010000002.1"/>
</dbReference>
<proteinExistence type="predicted"/>
<feature type="domain" description="Tyr recombinase" evidence="2">
    <location>
        <begin position="3"/>
        <end position="179"/>
    </location>
</feature>
<protein>
    <submittedName>
        <fullName evidence="3">Site-specific integrase</fullName>
    </submittedName>
</protein>
<accession>A0ABW5SY51</accession>
<dbReference type="CDD" id="cd01192">
    <property type="entry name" value="INT_C_like_3"/>
    <property type="match status" value="1"/>
</dbReference>
<dbReference type="PANTHER" id="PTHR30349">
    <property type="entry name" value="PHAGE INTEGRASE-RELATED"/>
    <property type="match status" value="1"/>
</dbReference>
<evidence type="ECO:0000256" key="1">
    <source>
        <dbReference type="ARBA" id="ARBA00023172"/>
    </source>
</evidence>
<dbReference type="SUPFAM" id="SSF56349">
    <property type="entry name" value="DNA breaking-rejoining enzymes"/>
    <property type="match status" value="1"/>
</dbReference>
<dbReference type="InterPro" id="IPR013762">
    <property type="entry name" value="Integrase-like_cat_sf"/>
</dbReference>
<dbReference type="PANTHER" id="PTHR30349:SF82">
    <property type="entry name" value="INTEGRASE_RECOMBINASE YOEC-RELATED"/>
    <property type="match status" value="1"/>
</dbReference>
<name>A0ABW5SY51_9BACI</name>
<comment type="caution">
    <text evidence="3">The sequence shown here is derived from an EMBL/GenBank/DDBJ whole genome shotgun (WGS) entry which is preliminary data.</text>
</comment>
<evidence type="ECO:0000259" key="2">
    <source>
        <dbReference type="PROSITE" id="PS51898"/>
    </source>
</evidence>
<reference evidence="4" key="1">
    <citation type="journal article" date="2019" name="Int. J. Syst. Evol. Microbiol.">
        <title>The Global Catalogue of Microorganisms (GCM) 10K type strain sequencing project: providing services to taxonomists for standard genome sequencing and annotation.</title>
        <authorList>
            <consortium name="The Broad Institute Genomics Platform"/>
            <consortium name="The Broad Institute Genome Sequencing Center for Infectious Disease"/>
            <person name="Wu L."/>
            <person name="Ma J."/>
        </authorList>
    </citation>
    <scope>NUCLEOTIDE SEQUENCE [LARGE SCALE GENOMIC DNA]</scope>
    <source>
        <strain evidence="4">KCTC 33792</strain>
    </source>
</reference>
<dbReference type="EMBL" id="JBHUML010000002">
    <property type="protein sequence ID" value="MFD2704643.1"/>
    <property type="molecule type" value="Genomic_DNA"/>
</dbReference>